<feature type="region of interest" description="Disordered" evidence="1">
    <location>
        <begin position="54"/>
        <end position="80"/>
    </location>
</feature>
<proteinExistence type="predicted"/>
<gene>
    <name evidence="2" type="ORF">MOX91_08120</name>
</gene>
<name>A0ABU4WHV1_9BACT</name>
<evidence type="ECO:0000256" key="1">
    <source>
        <dbReference type="SAM" id="MobiDB-lite"/>
    </source>
</evidence>
<evidence type="ECO:0008006" key="4">
    <source>
        <dbReference type="Google" id="ProtNLM"/>
    </source>
</evidence>
<sequence>MPARSEVRVFDDTTLEFANAMRQISPEIIDLLKGQFNASITALLRGAFKEEENVEYVSSEDESESSQVDMDDSDEDLNDD</sequence>
<dbReference type="EMBL" id="JALBUT010000009">
    <property type="protein sequence ID" value="MDX8416137.1"/>
    <property type="molecule type" value="Genomic_DNA"/>
</dbReference>
<dbReference type="RefSeq" id="WP_370397590.1">
    <property type="nucleotide sequence ID" value="NZ_JALBUT010000009.1"/>
</dbReference>
<dbReference type="Proteomes" id="UP001275932">
    <property type="component" value="Unassembled WGS sequence"/>
</dbReference>
<accession>A0ABU4WHV1</accession>
<comment type="caution">
    <text evidence="2">The sequence shown here is derived from an EMBL/GenBank/DDBJ whole genome shotgun (WGS) entry which is preliminary data.</text>
</comment>
<evidence type="ECO:0000313" key="3">
    <source>
        <dbReference type="Proteomes" id="UP001275932"/>
    </source>
</evidence>
<evidence type="ECO:0000313" key="2">
    <source>
        <dbReference type="EMBL" id="MDX8416137.1"/>
    </source>
</evidence>
<keyword evidence="3" id="KW-1185">Reference proteome</keyword>
<protein>
    <recommendedName>
        <fullName evidence="4">EKC/KEOPS complex subunit GON7</fullName>
    </recommendedName>
</protein>
<reference evidence="2 3" key="1">
    <citation type="submission" date="2022-03" db="EMBL/GenBank/DDBJ databases">
        <title>Novel taxa within the pig intestine.</title>
        <authorList>
            <person name="Wylensek D."/>
            <person name="Bishof K."/>
            <person name="Afrizal A."/>
            <person name="Clavel T."/>
        </authorList>
    </citation>
    <scope>NUCLEOTIDE SEQUENCE [LARGE SCALE GENOMIC DNA]</scope>
    <source>
        <strain evidence="2 3">CLA-KB-P66</strain>
    </source>
</reference>
<organism evidence="2 3">
    <name type="scientific">Intestinicryptomonas porci</name>
    <dbReference type="NCBI Taxonomy" id="2926320"/>
    <lineage>
        <taxon>Bacteria</taxon>
        <taxon>Pseudomonadati</taxon>
        <taxon>Verrucomicrobiota</taxon>
        <taxon>Opitutia</taxon>
        <taxon>Opitutales</taxon>
        <taxon>Intestinicryptomonaceae</taxon>
        <taxon>Intestinicryptomonas</taxon>
    </lineage>
</organism>